<dbReference type="CDD" id="cd07377">
    <property type="entry name" value="WHTH_GntR"/>
    <property type="match status" value="1"/>
</dbReference>
<keyword evidence="1" id="KW-0805">Transcription regulation</keyword>
<dbReference type="OrthoDB" id="7363114at2"/>
<dbReference type="InterPro" id="IPR000524">
    <property type="entry name" value="Tscrpt_reg_HTH_GntR"/>
</dbReference>
<evidence type="ECO:0000313" key="5">
    <source>
        <dbReference type="EMBL" id="RAW14691.1"/>
    </source>
</evidence>
<organism evidence="5 6">
    <name type="scientific">Phytoactinopolyspora halophila</name>
    <dbReference type="NCBI Taxonomy" id="1981511"/>
    <lineage>
        <taxon>Bacteria</taxon>
        <taxon>Bacillati</taxon>
        <taxon>Actinomycetota</taxon>
        <taxon>Actinomycetes</taxon>
        <taxon>Jiangellales</taxon>
        <taxon>Jiangellaceae</taxon>
        <taxon>Phytoactinopolyspora</taxon>
    </lineage>
</organism>
<dbReference type="PRINTS" id="PR00035">
    <property type="entry name" value="HTHGNTR"/>
</dbReference>
<dbReference type="InterPro" id="IPR036388">
    <property type="entry name" value="WH-like_DNA-bd_sf"/>
</dbReference>
<dbReference type="PANTHER" id="PTHR44846:SF17">
    <property type="entry name" value="GNTR-FAMILY TRANSCRIPTIONAL REGULATOR"/>
    <property type="match status" value="1"/>
</dbReference>
<dbReference type="InterPro" id="IPR050679">
    <property type="entry name" value="Bact_HTH_transcr_reg"/>
</dbReference>
<evidence type="ECO:0000313" key="6">
    <source>
        <dbReference type="Proteomes" id="UP000250462"/>
    </source>
</evidence>
<dbReference type="SMART" id="SM00345">
    <property type="entry name" value="HTH_GNTR"/>
    <property type="match status" value="1"/>
</dbReference>
<dbReference type="PROSITE" id="PS50949">
    <property type="entry name" value="HTH_GNTR"/>
    <property type="match status" value="1"/>
</dbReference>
<comment type="caution">
    <text evidence="5">The sequence shown here is derived from an EMBL/GenBank/DDBJ whole genome shotgun (WGS) entry which is preliminary data.</text>
</comment>
<dbReference type="AlphaFoldDB" id="A0A329QRR7"/>
<dbReference type="GO" id="GO:0003677">
    <property type="term" value="F:DNA binding"/>
    <property type="evidence" value="ECO:0007669"/>
    <property type="project" value="UniProtKB-KW"/>
</dbReference>
<dbReference type="PANTHER" id="PTHR44846">
    <property type="entry name" value="MANNOSYL-D-GLYCERATE TRANSPORT/METABOLISM SYSTEM REPRESSOR MNGR-RELATED"/>
    <property type="match status" value="1"/>
</dbReference>
<keyword evidence="6" id="KW-1185">Reference proteome</keyword>
<evidence type="ECO:0000259" key="4">
    <source>
        <dbReference type="PROSITE" id="PS50949"/>
    </source>
</evidence>
<gene>
    <name evidence="5" type="ORF">DPM12_10555</name>
</gene>
<dbReference type="GO" id="GO:0003700">
    <property type="term" value="F:DNA-binding transcription factor activity"/>
    <property type="evidence" value="ECO:0007669"/>
    <property type="project" value="InterPro"/>
</dbReference>
<dbReference type="GO" id="GO:0045892">
    <property type="term" value="P:negative regulation of DNA-templated transcription"/>
    <property type="evidence" value="ECO:0007669"/>
    <property type="project" value="TreeGrafter"/>
</dbReference>
<reference evidence="5 6" key="1">
    <citation type="submission" date="2018-06" db="EMBL/GenBank/DDBJ databases">
        <title>Phytoactinopolyspora halophila sp. nov., a novel halophilic actinomycete isolated from a saline soil in China.</title>
        <authorList>
            <person name="Tang S.-K."/>
        </authorList>
    </citation>
    <scope>NUCLEOTIDE SEQUENCE [LARGE SCALE GENOMIC DNA]</scope>
    <source>
        <strain evidence="5 6">YIM 96934</strain>
    </source>
</reference>
<dbReference type="Gene3D" id="1.10.10.10">
    <property type="entry name" value="Winged helix-like DNA-binding domain superfamily/Winged helix DNA-binding domain"/>
    <property type="match status" value="1"/>
</dbReference>
<protein>
    <submittedName>
        <fullName evidence="5">GntR family transcriptional regulator</fullName>
    </submittedName>
</protein>
<feature type="domain" description="HTH gntR-type" evidence="4">
    <location>
        <begin position="12"/>
        <end position="80"/>
    </location>
</feature>
<proteinExistence type="predicted"/>
<dbReference type="Proteomes" id="UP000250462">
    <property type="component" value="Unassembled WGS sequence"/>
</dbReference>
<dbReference type="Pfam" id="PF00392">
    <property type="entry name" value="GntR"/>
    <property type="match status" value="1"/>
</dbReference>
<name>A0A329QRR7_9ACTN</name>
<keyword evidence="2" id="KW-0238">DNA-binding</keyword>
<accession>A0A329QRR7</accession>
<evidence type="ECO:0000256" key="2">
    <source>
        <dbReference type="ARBA" id="ARBA00023125"/>
    </source>
</evidence>
<evidence type="ECO:0000256" key="3">
    <source>
        <dbReference type="ARBA" id="ARBA00023163"/>
    </source>
</evidence>
<keyword evidence="3" id="KW-0804">Transcription</keyword>
<dbReference type="InterPro" id="IPR036390">
    <property type="entry name" value="WH_DNA-bd_sf"/>
</dbReference>
<dbReference type="SUPFAM" id="SSF46785">
    <property type="entry name" value="Winged helix' DNA-binding domain"/>
    <property type="match status" value="1"/>
</dbReference>
<dbReference type="RefSeq" id="WP_112258295.1">
    <property type="nucleotide sequence ID" value="NZ_QMIG01000008.1"/>
</dbReference>
<sequence>MSDFVPNWQIPVYIATQAADYLTALISDGAFSPGARLPSERQLADELGVSIGTVRRATQILRERGLVKTLPSRGTYVNEHVRIGGGRDE</sequence>
<evidence type="ECO:0000256" key="1">
    <source>
        <dbReference type="ARBA" id="ARBA00023015"/>
    </source>
</evidence>
<dbReference type="EMBL" id="QMIG01000008">
    <property type="protein sequence ID" value="RAW14691.1"/>
    <property type="molecule type" value="Genomic_DNA"/>
</dbReference>